<reference evidence="2" key="1">
    <citation type="submission" date="2021-01" db="EMBL/GenBank/DDBJ databases">
        <authorList>
            <person name="Corre E."/>
            <person name="Pelletier E."/>
            <person name="Niang G."/>
            <person name="Scheremetjew M."/>
            <person name="Finn R."/>
            <person name="Kale V."/>
            <person name="Holt S."/>
            <person name="Cochrane G."/>
            <person name="Meng A."/>
            <person name="Brown T."/>
            <person name="Cohen L."/>
        </authorList>
    </citation>
    <scope>NUCLEOTIDE SEQUENCE</scope>
    <source>
        <strain evidence="2">CCCM811</strain>
    </source>
</reference>
<feature type="region of interest" description="Disordered" evidence="1">
    <location>
        <begin position="90"/>
        <end position="110"/>
    </location>
</feature>
<name>A0A7S4DJY9_9EUKA</name>
<proteinExistence type="predicted"/>
<dbReference type="AlphaFoldDB" id="A0A7S4DJY9"/>
<dbReference type="PANTHER" id="PTHR37948">
    <property type="entry name" value="ZGC:113208"/>
    <property type="match status" value="1"/>
</dbReference>
<dbReference type="EMBL" id="HBIV01008414">
    <property type="protein sequence ID" value="CAE0653632.1"/>
    <property type="molecule type" value="Transcribed_RNA"/>
</dbReference>
<accession>A0A7S4DJY9</accession>
<dbReference type="PANTHER" id="PTHR37948:SF1">
    <property type="entry name" value="BLL5189 PROTEIN"/>
    <property type="match status" value="1"/>
</dbReference>
<evidence type="ECO:0000256" key="1">
    <source>
        <dbReference type="SAM" id="MobiDB-lite"/>
    </source>
</evidence>
<organism evidence="2">
    <name type="scientific">Lotharella globosa</name>
    <dbReference type="NCBI Taxonomy" id="91324"/>
    <lineage>
        <taxon>Eukaryota</taxon>
        <taxon>Sar</taxon>
        <taxon>Rhizaria</taxon>
        <taxon>Cercozoa</taxon>
        <taxon>Chlorarachniophyceae</taxon>
        <taxon>Lotharella</taxon>
    </lineage>
</organism>
<evidence type="ECO:0000313" key="2">
    <source>
        <dbReference type="EMBL" id="CAE0653632.1"/>
    </source>
</evidence>
<protein>
    <submittedName>
        <fullName evidence="2">Uncharacterized protein</fullName>
    </submittedName>
</protein>
<sequence>MIDLVGVWVRCRGMGVIGPKGRWRNNLIAKCARQGKPFDDYTVSPVVRQALLHWGYHLTERDANAYVKKKKLPSLPQPLGTLVDARHKPVKKQPFFNPNTMQRMANKKRG</sequence>
<gene>
    <name evidence="2" type="ORF">LGLO00237_LOCUS6328</name>
</gene>